<protein>
    <recommendedName>
        <fullName evidence="4">DnaD domain-containing protein</fullName>
    </recommendedName>
</protein>
<evidence type="ECO:0000256" key="1">
    <source>
        <dbReference type="SAM" id="MobiDB-lite"/>
    </source>
</evidence>
<name>A0A942UM06_9BACI</name>
<dbReference type="Proteomes" id="UP000676456">
    <property type="component" value="Unassembled WGS sequence"/>
</dbReference>
<dbReference type="AlphaFoldDB" id="A0A942UM06"/>
<comment type="caution">
    <text evidence="2">The sequence shown here is derived from an EMBL/GenBank/DDBJ whole genome shotgun (WGS) entry which is preliminary data.</text>
</comment>
<dbReference type="RefSeq" id="WP_213096409.1">
    <property type="nucleotide sequence ID" value="NZ_JAGYPH010000001.1"/>
</dbReference>
<keyword evidence="3" id="KW-1185">Reference proteome</keyword>
<evidence type="ECO:0008006" key="4">
    <source>
        <dbReference type="Google" id="ProtNLM"/>
    </source>
</evidence>
<dbReference type="Gene3D" id="1.10.10.10">
    <property type="entry name" value="Winged helix-like DNA-binding domain superfamily/Winged helix DNA-binding domain"/>
    <property type="match status" value="1"/>
</dbReference>
<feature type="compositionally biased region" description="Basic and acidic residues" evidence="1">
    <location>
        <begin position="115"/>
        <end position="131"/>
    </location>
</feature>
<dbReference type="EMBL" id="JAGYPN010000001">
    <property type="protein sequence ID" value="MBS4221381.1"/>
    <property type="molecule type" value="Genomic_DNA"/>
</dbReference>
<evidence type="ECO:0000313" key="3">
    <source>
        <dbReference type="Proteomes" id="UP000676456"/>
    </source>
</evidence>
<organism evidence="2 3">
    <name type="scientific">Lederbergia citrea</name>
    <dbReference type="NCBI Taxonomy" id="2833581"/>
    <lineage>
        <taxon>Bacteria</taxon>
        <taxon>Bacillati</taxon>
        <taxon>Bacillota</taxon>
        <taxon>Bacilli</taxon>
        <taxon>Bacillales</taxon>
        <taxon>Bacillaceae</taxon>
        <taxon>Lederbergia</taxon>
    </lineage>
</organism>
<evidence type="ECO:0000313" key="2">
    <source>
        <dbReference type="EMBL" id="MBS4221381.1"/>
    </source>
</evidence>
<sequence>MENNLNASGFVIQPRLQFKHLRDQMLFQYYLSVASYKESNNSKIGQVIINISEINRQLGWTRKEVYVSLDRLKDTGLIARETLPNNKGIRLSINSYETYQDLKNYKNRGQQTKNEGQRNEVRGQQEVDEKPVTSSIEEGESMTKGQQIENRGQLINITAFINSINNINKTLKEYMASAQVKNKNLSTTEEIETFVDFASRTNALPQGVNQKLLVSYFDCIRLTRQTCTVSANILVNFIDKIQKYSANQINYSLWKHIEDNDDKRETYTLGILRNVKEPEARRGLIKLKNKRGGERLAESGGSHEEFQEYDFGF</sequence>
<feature type="region of interest" description="Disordered" evidence="1">
    <location>
        <begin position="104"/>
        <end position="147"/>
    </location>
</feature>
<reference evidence="2 3" key="1">
    <citation type="submission" date="2021-05" db="EMBL/GenBank/DDBJ databases">
        <title>Novel Bacillus species.</title>
        <authorList>
            <person name="Liu G."/>
        </authorList>
    </citation>
    <scope>NUCLEOTIDE SEQUENCE [LARGE SCALE GENOMIC DNA]</scope>
    <source>
        <strain evidence="2 3">FJAT-49682</strain>
    </source>
</reference>
<accession>A0A942UM06</accession>
<gene>
    <name evidence="2" type="ORF">KHA91_01250</name>
</gene>
<dbReference type="InterPro" id="IPR036388">
    <property type="entry name" value="WH-like_DNA-bd_sf"/>
</dbReference>
<proteinExistence type="predicted"/>